<feature type="non-terminal residue" evidence="1">
    <location>
        <position position="147"/>
    </location>
</feature>
<reference evidence="1" key="1">
    <citation type="journal article" date="2014" name="Front. Microbiol.">
        <title>High frequency of phylogenetically diverse reductive dehalogenase-homologous genes in deep subseafloor sedimentary metagenomes.</title>
        <authorList>
            <person name="Kawai M."/>
            <person name="Futagami T."/>
            <person name="Toyoda A."/>
            <person name="Takaki Y."/>
            <person name="Nishi S."/>
            <person name="Hori S."/>
            <person name="Arai W."/>
            <person name="Tsubouchi T."/>
            <person name="Morono Y."/>
            <person name="Uchiyama I."/>
            <person name="Ito T."/>
            <person name="Fujiyama A."/>
            <person name="Inagaki F."/>
            <person name="Takami H."/>
        </authorList>
    </citation>
    <scope>NUCLEOTIDE SEQUENCE</scope>
    <source>
        <strain evidence="1">Expedition CK06-06</strain>
    </source>
</reference>
<name>X1CU88_9ZZZZ</name>
<dbReference type="EMBL" id="BART01024025">
    <property type="protein sequence ID" value="GAG99653.1"/>
    <property type="molecule type" value="Genomic_DNA"/>
</dbReference>
<accession>X1CU88</accession>
<proteinExistence type="predicted"/>
<dbReference type="AlphaFoldDB" id="X1CU88"/>
<evidence type="ECO:0000313" key="1">
    <source>
        <dbReference type="EMBL" id="GAG99653.1"/>
    </source>
</evidence>
<comment type="caution">
    <text evidence="1">The sequence shown here is derived from an EMBL/GenBank/DDBJ whole genome shotgun (WGS) entry which is preliminary data.</text>
</comment>
<protein>
    <submittedName>
        <fullName evidence="1">Uncharacterized protein</fullName>
    </submittedName>
</protein>
<gene>
    <name evidence="1" type="ORF">S01H4_43529</name>
</gene>
<sequence length="147" mass="17511">MKRIVQFLIIVAILFTQQQVFGNQDGFFCLNDSYLKVHKKQMEIDRVVNRIEFLGEQLVYTANVEQKFVLLSLNERTLEIQYLIMIVHTILEQMYESKIDKLSFYDCKRNLECTKFMNSYENTYLNVLVIASRLLGRDNENYKMESV</sequence>
<organism evidence="1">
    <name type="scientific">marine sediment metagenome</name>
    <dbReference type="NCBI Taxonomy" id="412755"/>
    <lineage>
        <taxon>unclassified sequences</taxon>
        <taxon>metagenomes</taxon>
        <taxon>ecological metagenomes</taxon>
    </lineage>
</organism>